<dbReference type="SUPFAM" id="SSF53850">
    <property type="entry name" value="Periplasmic binding protein-like II"/>
    <property type="match status" value="1"/>
</dbReference>
<dbReference type="Gene3D" id="1.10.10.10">
    <property type="entry name" value="Winged helix-like DNA-binding domain superfamily/Winged helix DNA-binding domain"/>
    <property type="match status" value="1"/>
</dbReference>
<dbReference type="SUPFAM" id="SSF46785">
    <property type="entry name" value="Winged helix' DNA-binding domain"/>
    <property type="match status" value="1"/>
</dbReference>
<dbReference type="InterPro" id="IPR000847">
    <property type="entry name" value="LysR_HTH_N"/>
</dbReference>
<dbReference type="CDD" id="cd08427">
    <property type="entry name" value="PBP2_LTTR_like_2"/>
    <property type="match status" value="1"/>
</dbReference>
<dbReference type="PANTHER" id="PTHR30126:SF94">
    <property type="entry name" value="LYSR FAMILY TRANSCRIPTIONAL REGULATOR"/>
    <property type="match status" value="1"/>
</dbReference>
<keyword evidence="4" id="KW-0804">Transcription</keyword>
<dbReference type="RefSeq" id="WP_406649627.1">
    <property type="nucleotide sequence ID" value="NZ_CP123584.1"/>
</dbReference>
<dbReference type="InterPro" id="IPR036390">
    <property type="entry name" value="WH_DNA-bd_sf"/>
</dbReference>
<dbReference type="PRINTS" id="PR00039">
    <property type="entry name" value="HTHLYSR"/>
</dbReference>
<organism evidence="6 7">
    <name type="scientific">Aliisedimentitalea scapharcae</name>
    <dbReference type="NCBI Taxonomy" id="1524259"/>
    <lineage>
        <taxon>Bacteria</taxon>
        <taxon>Pseudomonadati</taxon>
        <taxon>Pseudomonadota</taxon>
        <taxon>Alphaproteobacteria</taxon>
        <taxon>Rhodobacterales</taxon>
        <taxon>Roseobacteraceae</taxon>
        <taxon>Aliisedimentitalea</taxon>
    </lineage>
</organism>
<dbReference type="PANTHER" id="PTHR30126">
    <property type="entry name" value="HTH-TYPE TRANSCRIPTIONAL REGULATOR"/>
    <property type="match status" value="1"/>
</dbReference>
<dbReference type="EMBL" id="CP123584">
    <property type="protein sequence ID" value="WZK90671.1"/>
    <property type="molecule type" value="Genomic_DNA"/>
</dbReference>
<dbReference type="PROSITE" id="PS50931">
    <property type="entry name" value="HTH_LYSR"/>
    <property type="match status" value="1"/>
</dbReference>
<feature type="domain" description="HTH lysR-type" evidence="5">
    <location>
        <begin position="24"/>
        <end position="81"/>
    </location>
</feature>
<dbReference type="Proteomes" id="UP001623232">
    <property type="component" value="Chromosome"/>
</dbReference>
<keyword evidence="3" id="KW-0238">DNA-binding</keyword>
<evidence type="ECO:0000313" key="6">
    <source>
        <dbReference type="EMBL" id="WZK90671.1"/>
    </source>
</evidence>
<evidence type="ECO:0000256" key="2">
    <source>
        <dbReference type="ARBA" id="ARBA00023015"/>
    </source>
</evidence>
<comment type="similarity">
    <text evidence="1">Belongs to the LysR transcriptional regulatory family.</text>
</comment>
<dbReference type="InterPro" id="IPR036388">
    <property type="entry name" value="WH-like_DNA-bd_sf"/>
</dbReference>
<gene>
    <name evidence="6" type="ORF">QEZ52_09025</name>
</gene>
<dbReference type="Pfam" id="PF00126">
    <property type="entry name" value="HTH_1"/>
    <property type="match status" value="1"/>
</dbReference>
<evidence type="ECO:0000259" key="5">
    <source>
        <dbReference type="PROSITE" id="PS50931"/>
    </source>
</evidence>
<reference evidence="6 7" key="1">
    <citation type="submission" date="2023-04" db="EMBL/GenBank/DDBJ databases">
        <title>Complete genome sequence of Alisedimentitalea scapharcae.</title>
        <authorList>
            <person name="Rong J.-C."/>
            <person name="Yi M.-L."/>
            <person name="Zhao Q."/>
        </authorList>
    </citation>
    <scope>NUCLEOTIDE SEQUENCE [LARGE SCALE GENOMIC DNA]</scope>
    <source>
        <strain evidence="6 7">KCTC 42119</strain>
    </source>
</reference>
<name>A0ABZ2XX39_9RHOB</name>
<dbReference type="Pfam" id="PF03466">
    <property type="entry name" value="LysR_substrate"/>
    <property type="match status" value="1"/>
</dbReference>
<dbReference type="Gene3D" id="3.40.190.10">
    <property type="entry name" value="Periplasmic binding protein-like II"/>
    <property type="match status" value="2"/>
</dbReference>
<keyword evidence="7" id="KW-1185">Reference proteome</keyword>
<evidence type="ECO:0000256" key="4">
    <source>
        <dbReference type="ARBA" id="ARBA00023163"/>
    </source>
</evidence>
<accession>A0ABZ2XX39</accession>
<evidence type="ECO:0000256" key="1">
    <source>
        <dbReference type="ARBA" id="ARBA00009437"/>
    </source>
</evidence>
<sequence>MTLSGGCGIDAPYLRPQLDAIAAMNIKQLKTLLAVVEHKSFAAAGDRLGLSHSAVSLQIKAMEDELGVLLFDRIKRPPVPTARGRALAEHAQKTLALFDASASVARGELVRDKLTIGAVPTVLASFLPAGIKVLQAQYPALEITLRSGSSSGLAARLAEGDLDVAICTKPLNPIPGLDWHAIATEPFVVIAPAHAEGDDWRDLLQDHPFIWFNRKTWAGQSIEEELKAQKINVRGAMEIDSLEAISNLVSEGLGVAIVPICKGRRAFSNRIRHLPFGDPQFSREIGAFTITDGRSDLVIGSCIEALQSS</sequence>
<evidence type="ECO:0000313" key="7">
    <source>
        <dbReference type="Proteomes" id="UP001623232"/>
    </source>
</evidence>
<proteinExistence type="inferred from homology"/>
<protein>
    <submittedName>
        <fullName evidence="6">LysR family transcriptional regulator</fullName>
    </submittedName>
</protein>
<evidence type="ECO:0000256" key="3">
    <source>
        <dbReference type="ARBA" id="ARBA00023125"/>
    </source>
</evidence>
<dbReference type="InterPro" id="IPR005119">
    <property type="entry name" value="LysR_subst-bd"/>
</dbReference>
<keyword evidence="2" id="KW-0805">Transcription regulation</keyword>